<dbReference type="RefSeq" id="WP_132228229.1">
    <property type="nucleotide sequence ID" value="NZ_NRRH01000002.1"/>
</dbReference>
<dbReference type="Proteomes" id="UP000295247">
    <property type="component" value="Unassembled WGS sequence"/>
</dbReference>
<protein>
    <submittedName>
        <fullName evidence="2">Uncharacterized protein DUF58</fullName>
    </submittedName>
</protein>
<dbReference type="InterPro" id="IPR002881">
    <property type="entry name" value="DUF58"/>
</dbReference>
<dbReference type="Pfam" id="PF01882">
    <property type="entry name" value="DUF58"/>
    <property type="match status" value="1"/>
</dbReference>
<sequence>MQQPGVRLDDLLELRHQARALGLPAHHLVNSPFAGLYASVFRGAGIHFEEVREYRAGDDIRYMDWKVTARTDTPHLKLFREERERAVLLCVERGAHLEFGTRNTFKSVQAARAAALIGWAASRLHDRVGGLVFGTPAPQMLRPARGRRALWQLLRTLAAPLDPGSPTTPVIETLRRAAAGLPPGSLLFLIADLDRDRPGFETLLGELRQRHTLVLLALDDPADREIPAMGRVGFVGPDGSRHLLDTDDPAARNAYRAAWEARRARLRANAHRLGLILIPIATDSEIHLALIHGLARHARSRAHR</sequence>
<evidence type="ECO:0000313" key="2">
    <source>
        <dbReference type="EMBL" id="TCW39816.1"/>
    </source>
</evidence>
<dbReference type="PANTHER" id="PTHR33608:SF12">
    <property type="entry name" value="DUF58 DOMAIN-CONTAINING PROTEIN"/>
    <property type="match status" value="1"/>
</dbReference>
<comment type="caution">
    <text evidence="2">The sequence shown here is derived from an EMBL/GenBank/DDBJ whole genome shotgun (WGS) entry which is preliminary data.</text>
</comment>
<evidence type="ECO:0000313" key="3">
    <source>
        <dbReference type="Proteomes" id="UP000295247"/>
    </source>
</evidence>
<dbReference type="EMBL" id="SMDC01000001">
    <property type="protein sequence ID" value="TCW39816.1"/>
    <property type="molecule type" value="Genomic_DNA"/>
</dbReference>
<name>A0A4R4ALU8_MARGR</name>
<feature type="domain" description="DUF58" evidence="1">
    <location>
        <begin position="50"/>
        <end position="264"/>
    </location>
</feature>
<proteinExistence type="predicted"/>
<dbReference type="PANTHER" id="PTHR33608">
    <property type="entry name" value="BLL2464 PROTEIN"/>
    <property type="match status" value="1"/>
</dbReference>
<accession>A0A4R4ALU8</accession>
<gene>
    <name evidence="2" type="ORF">EDC29_101232</name>
</gene>
<dbReference type="AlphaFoldDB" id="A0A4R4ALU8"/>
<organism evidence="2 3">
    <name type="scientific">Marichromatium gracile</name>
    <name type="common">Chromatium gracile</name>
    <dbReference type="NCBI Taxonomy" id="1048"/>
    <lineage>
        <taxon>Bacteria</taxon>
        <taxon>Pseudomonadati</taxon>
        <taxon>Pseudomonadota</taxon>
        <taxon>Gammaproteobacteria</taxon>
        <taxon>Chromatiales</taxon>
        <taxon>Chromatiaceae</taxon>
        <taxon>Marichromatium</taxon>
    </lineage>
</organism>
<evidence type="ECO:0000259" key="1">
    <source>
        <dbReference type="Pfam" id="PF01882"/>
    </source>
</evidence>
<reference evidence="2 3" key="1">
    <citation type="submission" date="2019-03" db="EMBL/GenBank/DDBJ databases">
        <title>Genomic Encyclopedia of Type Strains, Phase IV (KMG-IV): sequencing the most valuable type-strain genomes for metagenomic binning, comparative biology and taxonomic classification.</title>
        <authorList>
            <person name="Goeker M."/>
        </authorList>
    </citation>
    <scope>NUCLEOTIDE SEQUENCE [LARGE SCALE GENOMIC DNA]</scope>
    <source>
        <strain evidence="2 3">DSM 203</strain>
    </source>
</reference>